<evidence type="ECO:0000256" key="1">
    <source>
        <dbReference type="SAM" id="MobiDB-lite"/>
    </source>
</evidence>
<dbReference type="OrthoDB" id="10637622at2759"/>
<protein>
    <submittedName>
        <fullName evidence="2">Uncharacterized protein</fullName>
    </submittedName>
</protein>
<evidence type="ECO:0000313" key="2">
    <source>
        <dbReference type="EMBL" id="KAJ3590219.1"/>
    </source>
</evidence>
<gene>
    <name evidence="2" type="ORF">NHX12_008173</name>
</gene>
<comment type="caution">
    <text evidence="2">The sequence shown here is derived from an EMBL/GenBank/DDBJ whole genome shotgun (WGS) entry which is preliminary data.</text>
</comment>
<keyword evidence="3" id="KW-1185">Reference proteome</keyword>
<sequence length="71" mass="8104">MTAFFRGKWGIKSSQETPAIPTAVKGKSIQDDEDDEDDNPSSGFKKDTALRNSRFYRSMRKKRQTSSEQSK</sequence>
<dbReference type="AlphaFoldDB" id="A0A9Q0DKR9"/>
<reference evidence="2" key="1">
    <citation type="submission" date="2022-07" db="EMBL/GenBank/DDBJ databases">
        <title>Chromosome-level genome of Muraenolepis orangiensis.</title>
        <authorList>
            <person name="Kim J."/>
        </authorList>
    </citation>
    <scope>NUCLEOTIDE SEQUENCE</scope>
    <source>
        <strain evidence="2">KU_S4_2022</strain>
        <tissue evidence="2">Muscle</tissue>
    </source>
</reference>
<accession>A0A9Q0DKR9</accession>
<dbReference type="Proteomes" id="UP001148018">
    <property type="component" value="Unassembled WGS sequence"/>
</dbReference>
<organism evidence="2 3">
    <name type="scientific">Muraenolepis orangiensis</name>
    <name type="common">Patagonian moray cod</name>
    <dbReference type="NCBI Taxonomy" id="630683"/>
    <lineage>
        <taxon>Eukaryota</taxon>
        <taxon>Metazoa</taxon>
        <taxon>Chordata</taxon>
        <taxon>Craniata</taxon>
        <taxon>Vertebrata</taxon>
        <taxon>Euteleostomi</taxon>
        <taxon>Actinopterygii</taxon>
        <taxon>Neopterygii</taxon>
        <taxon>Teleostei</taxon>
        <taxon>Neoteleostei</taxon>
        <taxon>Acanthomorphata</taxon>
        <taxon>Zeiogadaria</taxon>
        <taxon>Gadariae</taxon>
        <taxon>Gadiformes</taxon>
        <taxon>Muraenolepidoidei</taxon>
        <taxon>Muraenolepididae</taxon>
        <taxon>Muraenolepis</taxon>
    </lineage>
</organism>
<dbReference type="EMBL" id="JANIIK010000114">
    <property type="protein sequence ID" value="KAJ3590219.1"/>
    <property type="molecule type" value="Genomic_DNA"/>
</dbReference>
<name>A0A9Q0DKR9_9TELE</name>
<feature type="region of interest" description="Disordered" evidence="1">
    <location>
        <begin position="1"/>
        <end position="71"/>
    </location>
</feature>
<proteinExistence type="predicted"/>
<evidence type="ECO:0000313" key="3">
    <source>
        <dbReference type="Proteomes" id="UP001148018"/>
    </source>
</evidence>